<sequence>MAKNNKSSDCFLSMTGYGRKKITTKKWTILCELKSVNHKSLDIKMRLPKEFFSLEYVFIQEIKKHVARGRFDVAFEIEEASNSLKKVVFDTKSANSIVESLIKFGKKSKGIESRLSIADFLSFRELFLFKDNNLAFKQIEPLAKKALIAALNDLIETRKEEGRSIYEALLASIEDCEKYVQKIQSRTMGMAKKYFSNLLLKMQELTSQSGVDESRVAQEAAILADKSDITEEINRLFAHISHFDKICQTKSVKGRKLDFLCQEMFREANTIGSKSNDTQALHFVVDLKSEIEKLREQLQNIE</sequence>
<comment type="cofactor">
    <cofactor evidence="1">
        <name>a divalent metal cation</name>
        <dbReference type="ChEBI" id="CHEBI:60240"/>
    </cofactor>
</comment>
<evidence type="ECO:0000313" key="9">
    <source>
        <dbReference type="Proteomes" id="UP000765003"/>
    </source>
</evidence>
<evidence type="ECO:0000256" key="3">
    <source>
        <dbReference type="ARBA" id="ARBA00022759"/>
    </source>
</evidence>
<dbReference type="Proteomes" id="UP000765003">
    <property type="component" value="Unassembled WGS sequence"/>
</dbReference>
<dbReference type="PANTHER" id="PTHR30636:SF3">
    <property type="entry name" value="UPF0701 PROTEIN YICC"/>
    <property type="match status" value="1"/>
</dbReference>
<feature type="domain" description="Endoribonuclease YicC-like C-terminal" evidence="7">
    <location>
        <begin position="184"/>
        <end position="302"/>
    </location>
</feature>
<keyword evidence="3" id="KW-0255">Endonuclease</keyword>
<dbReference type="EMBL" id="JAFITA010000001">
    <property type="protein sequence ID" value="MBN4077275.1"/>
    <property type="molecule type" value="Genomic_DNA"/>
</dbReference>
<name>A0ABS3AW16_9FIRM</name>
<dbReference type="NCBIfam" id="TIGR00255">
    <property type="entry name" value="YicC/YloC family endoribonuclease"/>
    <property type="match status" value="1"/>
</dbReference>
<comment type="similarity">
    <text evidence="5">Belongs to the YicC/YloC family.</text>
</comment>
<evidence type="ECO:0000259" key="6">
    <source>
        <dbReference type="Pfam" id="PF03755"/>
    </source>
</evidence>
<dbReference type="PANTHER" id="PTHR30636">
    <property type="entry name" value="UPF0701 PROTEIN YICC"/>
    <property type="match status" value="1"/>
</dbReference>
<feature type="domain" description="Endoribonuclease YicC-like N-terminal" evidence="6">
    <location>
        <begin position="13"/>
        <end position="165"/>
    </location>
</feature>
<gene>
    <name evidence="8" type="ORF">JYT19_00020</name>
</gene>
<keyword evidence="2" id="KW-0540">Nuclease</keyword>
<keyword evidence="4" id="KW-0378">Hydrolase</keyword>
<comment type="caution">
    <text evidence="8">The sequence shown here is derived from an EMBL/GenBank/DDBJ whole genome shotgun (WGS) entry which is preliminary data.</text>
</comment>
<dbReference type="Pfam" id="PF03755">
    <property type="entry name" value="YicC-like_N"/>
    <property type="match status" value="1"/>
</dbReference>
<evidence type="ECO:0000256" key="4">
    <source>
        <dbReference type="ARBA" id="ARBA00022801"/>
    </source>
</evidence>
<evidence type="ECO:0000256" key="1">
    <source>
        <dbReference type="ARBA" id="ARBA00001968"/>
    </source>
</evidence>
<accession>A0ABS3AW16</accession>
<evidence type="ECO:0000259" key="7">
    <source>
        <dbReference type="Pfam" id="PF08340"/>
    </source>
</evidence>
<protein>
    <submittedName>
        <fullName evidence="8">YicC family protein</fullName>
    </submittedName>
</protein>
<reference evidence="8" key="1">
    <citation type="submission" date="2021-02" db="EMBL/GenBank/DDBJ databases">
        <title>Activity-based single-cell genomes from oceanic crustal fluid captures similar information to metagenomic and metatranscriptomic surveys with orders of magnitude less sampling.</title>
        <authorList>
            <person name="D'Angelo T.S."/>
            <person name="Orcutt B.N."/>
        </authorList>
    </citation>
    <scope>NUCLEOTIDE SEQUENCE [LARGE SCALE GENOMIC DNA]</scope>
    <source>
        <strain evidence="8">AH-315-E05</strain>
    </source>
</reference>
<evidence type="ECO:0000256" key="5">
    <source>
        <dbReference type="ARBA" id="ARBA00035648"/>
    </source>
</evidence>
<dbReference type="InterPro" id="IPR013551">
    <property type="entry name" value="YicC-like_C"/>
</dbReference>
<dbReference type="Pfam" id="PF08340">
    <property type="entry name" value="YicC-like_C"/>
    <property type="match status" value="1"/>
</dbReference>
<organism evidence="8 9">
    <name type="scientific">Sulfobacillus acidophilus</name>
    <dbReference type="NCBI Taxonomy" id="53633"/>
    <lineage>
        <taxon>Bacteria</taxon>
        <taxon>Bacillati</taxon>
        <taxon>Bacillota</taxon>
        <taxon>Clostridia</taxon>
        <taxon>Eubacteriales</taxon>
        <taxon>Clostridiales Family XVII. Incertae Sedis</taxon>
        <taxon>Sulfobacillus</taxon>
    </lineage>
</organism>
<proteinExistence type="inferred from homology"/>
<evidence type="ECO:0000256" key="2">
    <source>
        <dbReference type="ARBA" id="ARBA00022722"/>
    </source>
</evidence>
<evidence type="ECO:0000313" key="8">
    <source>
        <dbReference type="EMBL" id="MBN4077275.1"/>
    </source>
</evidence>
<keyword evidence="9" id="KW-1185">Reference proteome</keyword>
<dbReference type="InterPro" id="IPR005229">
    <property type="entry name" value="YicC/YloC-like"/>
</dbReference>
<dbReference type="InterPro" id="IPR013527">
    <property type="entry name" value="YicC-like_N"/>
</dbReference>